<evidence type="ECO:0000313" key="2">
    <source>
        <dbReference type="Proteomes" id="UP001500711"/>
    </source>
</evidence>
<comment type="caution">
    <text evidence="1">The sequence shown here is derived from an EMBL/GenBank/DDBJ whole genome shotgun (WGS) entry which is preliminary data.</text>
</comment>
<sequence length="273" mass="30933">MNVPFRWDLVAPDQLGSMLDGVTTPEPWYLGDLAECAGKVLARSGNGDLVFVGRSLDSMFDLLGGALPDRTLARLPVSFYGSRTVARENVPHARELAAAIGITPAALARRDRPVTFVDVVHGGSTFTKLFTILDDWIAEERETWPVIRHKLRFVGITIRMQTSPKTWRWQQHAAWTRRLPAGAVVNVSLDSAVWSYFGDEQTKLTRSYQLHRWREYLHEVRRDEHTREALAEAVHLVSLGRTKEVRRLVARGIDGEPALTEPWLRTLFRQLSA</sequence>
<keyword evidence="2" id="KW-1185">Reference proteome</keyword>
<organism evidence="1 2">
    <name type="scientific">Lentzea roselyniae</name>
    <dbReference type="NCBI Taxonomy" id="531940"/>
    <lineage>
        <taxon>Bacteria</taxon>
        <taxon>Bacillati</taxon>
        <taxon>Actinomycetota</taxon>
        <taxon>Actinomycetes</taxon>
        <taxon>Pseudonocardiales</taxon>
        <taxon>Pseudonocardiaceae</taxon>
        <taxon>Lentzea</taxon>
    </lineage>
</organism>
<name>A0ABP7BHC6_9PSEU</name>
<evidence type="ECO:0000313" key="1">
    <source>
        <dbReference type="EMBL" id="GAA3659968.1"/>
    </source>
</evidence>
<dbReference type="Proteomes" id="UP001500711">
    <property type="component" value="Unassembled WGS sequence"/>
</dbReference>
<protein>
    <recommendedName>
        <fullName evidence="3">SIR2-like domain-containing protein</fullName>
    </recommendedName>
</protein>
<dbReference type="EMBL" id="BAABBE010000015">
    <property type="protein sequence ID" value="GAA3659968.1"/>
    <property type="molecule type" value="Genomic_DNA"/>
</dbReference>
<gene>
    <name evidence="1" type="ORF">GCM10022267_52600</name>
</gene>
<dbReference type="RefSeq" id="WP_346132615.1">
    <property type="nucleotide sequence ID" value="NZ_BAABBE010000015.1"/>
</dbReference>
<proteinExistence type="predicted"/>
<evidence type="ECO:0008006" key="3">
    <source>
        <dbReference type="Google" id="ProtNLM"/>
    </source>
</evidence>
<accession>A0ABP7BHC6</accession>
<reference evidence="2" key="1">
    <citation type="journal article" date="2019" name="Int. J. Syst. Evol. Microbiol.">
        <title>The Global Catalogue of Microorganisms (GCM) 10K type strain sequencing project: providing services to taxonomists for standard genome sequencing and annotation.</title>
        <authorList>
            <consortium name="The Broad Institute Genomics Platform"/>
            <consortium name="The Broad Institute Genome Sequencing Center for Infectious Disease"/>
            <person name="Wu L."/>
            <person name="Ma J."/>
        </authorList>
    </citation>
    <scope>NUCLEOTIDE SEQUENCE [LARGE SCALE GENOMIC DNA]</scope>
    <source>
        <strain evidence="2">JCM 17494</strain>
    </source>
</reference>